<feature type="transmembrane region" description="Helical" evidence="1">
    <location>
        <begin position="122"/>
        <end position="141"/>
    </location>
</feature>
<keyword evidence="1" id="KW-1133">Transmembrane helix</keyword>
<proteinExistence type="predicted"/>
<dbReference type="EMBL" id="FNOI01000001">
    <property type="protein sequence ID" value="SDW35577.1"/>
    <property type="molecule type" value="Genomic_DNA"/>
</dbReference>
<protein>
    <recommendedName>
        <fullName evidence="4">Tellurite resistance protein</fullName>
    </recommendedName>
</protein>
<dbReference type="Proteomes" id="UP000199441">
    <property type="component" value="Unassembled WGS sequence"/>
</dbReference>
<dbReference type="InterPro" id="IPR047784">
    <property type="entry name" value="TrgA"/>
</dbReference>
<evidence type="ECO:0000313" key="2">
    <source>
        <dbReference type="EMBL" id="SDW35577.1"/>
    </source>
</evidence>
<gene>
    <name evidence="2" type="ORF">SAMN04488001_0957</name>
</gene>
<evidence type="ECO:0008006" key="4">
    <source>
        <dbReference type="Google" id="ProtNLM"/>
    </source>
</evidence>
<dbReference type="NCBIfam" id="NF033773">
    <property type="entry name" value="tellur_TrgA"/>
    <property type="match status" value="1"/>
</dbReference>
<dbReference type="STRING" id="670155.SAMN04488001_0957"/>
<evidence type="ECO:0000313" key="3">
    <source>
        <dbReference type="Proteomes" id="UP000199441"/>
    </source>
</evidence>
<reference evidence="3" key="1">
    <citation type="submission" date="2016-10" db="EMBL/GenBank/DDBJ databases">
        <authorList>
            <person name="Varghese N."/>
            <person name="Submissions S."/>
        </authorList>
    </citation>
    <scope>NUCLEOTIDE SEQUENCE [LARGE SCALE GENOMIC DNA]</scope>
    <source>
        <strain evidence="3">DSM 26922</strain>
    </source>
</reference>
<feature type="transmembrane region" description="Helical" evidence="1">
    <location>
        <begin position="37"/>
        <end position="57"/>
    </location>
</feature>
<dbReference type="RefSeq" id="WP_089945121.1">
    <property type="nucleotide sequence ID" value="NZ_FNOI01000001.1"/>
</dbReference>
<organism evidence="2 3">
    <name type="scientific">Litoreibacter albidus</name>
    <dbReference type="NCBI Taxonomy" id="670155"/>
    <lineage>
        <taxon>Bacteria</taxon>
        <taxon>Pseudomonadati</taxon>
        <taxon>Pseudomonadota</taxon>
        <taxon>Alphaproteobacteria</taxon>
        <taxon>Rhodobacterales</taxon>
        <taxon>Roseobacteraceae</taxon>
        <taxon>Litoreibacter</taxon>
    </lineage>
</organism>
<feature type="transmembrane region" description="Helical" evidence="1">
    <location>
        <begin position="69"/>
        <end position="89"/>
    </location>
</feature>
<dbReference type="AlphaFoldDB" id="A0A1H2SVM7"/>
<sequence>MPTAAKLAAAFIFALTGYIVADLIRANMPDGKASSWLMIICVGLPLIIGWRVMGRLVGKNYGVSLNSGFYGIVVSTVSVTFVFSVAQMIKKSRRLQYDGPMEALVDVFALMLKNGVHLLDPYILLTLVLGGFIGGAAAEWAHRKFE</sequence>
<accession>A0A1H2SVM7</accession>
<keyword evidence="3" id="KW-1185">Reference proteome</keyword>
<keyword evidence="1" id="KW-0812">Transmembrane</keyword>
<keyword evidence="1" id="KW-0472">Membrane</keyword>
<evidence type="ECO:0000256" key="1">
    <source>
        <dbReference type="SAM" id="Phobius"/>
    </source>
</evidence>
<name>A0A1H2SVM7_9RHOB</name>